<comment type="subcellular location">
    <subcellularLocation>
        <location evidence="1">Nucleus</location>
    </subcellularLocation>
</comment>
<gene>
    <name evidence="7" type="ORF">GH714_027342</name>
</gene>
<proteinExistence type="predicted"/>
<dbReference type="FunFam" id="1.10.10.60:FF:000001">
    <property type="entry name" value="MYB-related transcription factor"/>
    <property type="match status" value="1"/>
</dbReference>
<keyword evidence="4" id="KW-0539">Nucleus</keyword>
<dbReference type="GO" id="GO:0003677">
    <property type="term" value="F:DNA binding"/>
    <property type="evidence" value="ECO:0007669"/>
    <property type="project" value="UniProtKB-KW"/>
</dbReference>
<dbReference type="InterPro" id="IPR001005">
    <property type="entry name" value="SANT/Myb"/>
</dbReference>
<keyword evidence="8" id="KW-1185">Reference proteome</keyword>
<feature type="domain" description="HTH myb-type" evidence="6">
    <location>
        <begin position="9"/>
        <end position="61"/>
    </location>
</feature>
<dbReference type="PANTHER" id="PTHR10641">
    <property type="entry name" value="MYB FAMILY TRANSCRIPTION FACTOR"/>
    <property type="match status" value="1"/>
</dbReference>
<name>A0A6A6N854_HEVBR</name>
<dbReference type="Proteomes" id="UP000467840">
    <property type="component" value="Chromosome 10"/>
</dbReference>
<feature type="domain" description="Myb-like" evidence="5">
    <location>
        <begin position="62"/>
        <end position="112"/>
    </location>
</feature>
<dbReference type="PROSITE" id="PS51294">
    <property type="entry name" value="HTH_MYB"/>
    <property type="match status" value="2"/>
</dbReference>
<keyword evidence="3" id="KW-0238">DNA-binding</keyword>
<evidence type="ECO:0000256" key="4">
    <source>
        <dbReference type="ARBA" id="ARBA00023242"/>
    </source>
</evidence>
<dbReference type="AlphaFoldDB" id="A0A6A6N854"/>
<dbReference type="InterPro" id="IPR009057">
    <property type="entry name" value="Homeodomain-like_sf"/>
</dbReference>
<evidence type="ECO:0000259" key="5">
    <source>
        <dbReference type="PROSITE" id="PS50090"/>
    </source>
</evidence>
<comment type="caution">
    <text evidence="7">The sequence shown here is derived from an EMBL/GenBank/DDBJ whole genome shotgun (WGS) entry which is preliminary data.</text>
</comment>
<dbReference type="InterPro" id="IPR017930">
    <property type="entry name" value="Myb_dom"/>
</dbReference>
<dbReference type="Pfam" id="PF00249">
    <property type="entry name" value="Myb_DNA-binding"/>
    <property type="match status" value="2"/>
</dbReference>
<feature type="domain" description="HTH myb-type" evidence="6">
    <location>
        <begin position="62"/>
        <end position="116"/>
    </location>
</feature>
<dbReference type="SUPFAM" id="SSF46689">
    <property type="entry name" value="Homeodomain-like"/>
    <property type="match status" value="1"/>
</dbReference>
<evidence type="ECO:0000313" key="8">
    <source>
        <dbReference type="Proteomes" id="UP000467840"/>
    </source>
</evidence>
<organism evidence="7 8">
    <name type="scientific">Hevea brasiliensis</name>
    <name type="common">Para rubber tree</name>
    <name type="synonym">Siphonia brasiliensis</name>
    <dbReference type="NCBI Taxonomy" id="3981"/>
    <lineage>
        <taxon>Eukaryota</taxon>
        <taxon>Viridiplantae</taxon>
        <taxon>Streptophyta</taxon>
        <taxon>Embryophyta</taxon>
        <taxon>Tracheophyta</taxon>
        <taxon>Spermatophyta</taxon>
        <taxon>Magnoliopsida</taxon>
        <taxon>eudicotyledons</taxon>
        <taxon>Gunneridae</taxon>
        <taxon>Pentapetalae</taxon>
        <taxon>rosids</taxon>
        <taxon>fabids</taxon>
        <taxon>Malpighiales</taxon>
        <taxon>Euphorbiaceae</taxon>
        <taxon>Crotonoideae</taxon>
        <taxon>Micrandreae</taxon>
        <taxon>Hevea</taxon>
    </lineage>
</organism>
<dbReference type="InterPro" id="IPR015495">
    <property type="entry name" value="Myb_TF_plants"/>
</dbReference>
<dbReference type="SMART" id="SM00717">
    <property type="entry name" value="SANT"/>
    <property type="match status" value="2"/>
</dbReference>
<sequence length="298" mass="33908">MGRTYCCDNDGVKKGAWSPEEDRILVQYIQKHGHGSWRSLPKNAGLLRCGKSCRLRWTNYLRPDIKRGPFTPEEEATIIQLHGMLGNKWASIASQLPGRTDNEIKNFWNTHLKKRLSSLDQKLQIFSSSWGPINIKWESPSTQHMVHWESARVEAEARLSMESLLLNPSSSVKMENNYFPRIWNSEVGEPFRNINGKDGGACESPILQASSWTKFGSSSVDNDNEFQMMSIEQETHEQEDNCKPNADIITGSDSISFNEFTDYSDTALKLLLDIPGGNDMEFLEGHTEKFYQLPQSQV</sequence>
<keyword evidence="2" id="KW-0677">Repeat</keyword>
<evidence type="ECO:0000259" key="6">
    <source>
        <dbReference type="PROSITE" id="PS51294"/>
    </source>
</evidence>
<evidence type="ECO:0000313" key="7">
    <source>
        <dbReference type="EMBL" id="KAF2320379.1"/>
    </source>
</evidence>
<dbReference type="PROSITE" id="PS50090">
    <property type="entry name" value="MYB_LIKE"/>
    <property type="match status" value="2"/>
</dbReference>
<dbReference type="PANTHER" id="PTHR10641:SF1362">
    <property type="entry name" value="MYB TRANSCRIPTION FACTOR MIXTA-LIKE PROTEIN"/>
    <property type="match status" value="1"/>
</dbReference>
<evidence type="ECO:0000256" key="1">
    <source>
        <dbReference type="ARBA" id="ARBA00004123"/>
    </source>
</evidence>
<dbReference type="CDD" id="cd00167">
    <property type="entry name" value="SANT"/>
    <property type="match status" value="2"/>
</dbReference>
<feature type="domain" description="Myb-like" evidence="5">
    <location>
        <begin position="9"/>
        <end position="61"/>
    </location>
</feature>
<dbReference type="EMBL" id="JAAGAX010000003">
    <property type="protein sequence ID" value="KAF2320379.1"/>
    <property type="molecule type" value="Genomic_DNA"/>
</dbReference>
<reference evidence="7 8" key="1">
    <citation type="journal article" date="2020" name="Mol. Plant">
        <title>The Chromosome-Based Rubber Tree Genome Provides New Insights into Spurge Genome Evolution and Rubber Biosynthesis.</title>
        <authorList>
            <person name="Liu J."/>
            <person name="Shi C."/>
            <person name="Shi C.C."/>
            <person name="Li W."/>
            <person name="Zhang Q.J."/>
            <person name="Zhang Y."/>
            <person name="Li K."/>
            <person name="Lu H.F."/>
            <person name="Shi C."/>
            <person name="Zhu S.T."/>
            <person name="Xiao Z.Y."/>
            <person name="Nan H."/>
            <person name="Yue Y."/>
            <person name="Zhu X.G."/>
            <person name="Wu Y."/>
            <person name="Hong X.N."/>
            <person name="Fan G.Y."/>
            <person name="Tong Y."/>
            <person name="Zhang D."/>
            <person name="Mao C.L."/>
            <person name="Liu Y.L."/>
            <person name="Hao S.J."/>
            <person name="Liu W.Q."/>
            <person name="Lv M.Q."/>
            <person name="Zhang H.B."/>
            <person name="Liu Y."/>
            <person name="Hu-Tang G.R."/>
            <person name="Wang J.P."/>
            <person name="Wang J.H."/>
            <person name="Sun Y.H."/>
            <person name="Ni S.B."/>
            <person name="Chen W.B."/>
            <person name="Zhang X.C."/>
            <person name="Jiao Y.N."/>
            <person name="Eichler E.E."/>
            <person name="Li G.H."/>
            <person name="Liu X."/>
            <person name="Gao L.Z."/>
        </authorList>
    </citation>
    <scope>NUCLEOTIDE SEQUENCE [LARGE SCALE GENOMIC DNA]</scope>
    <source>
        <strain evidence="8">cv. GT1</strain>
        <tissue evidence="7">Leaf</tissue>
    </source>
</reference>
<dbReference type="Gene3D" id="1.10.10.60">
    <property type="entry name" value="Homeodomain-like"/>
    <property type="match status" value="2"/>
</dbReference>
<evidence type="ECO:0000256" key="3">
    <source>
        <dbReference type="ARBA" id="ARBA00023125"/>
    </source>
</evidence>
<evidence type="ECO:0000256" key="2">
    <source>
        <dbReference type="ARBA" id="ARBA00022737"/>
    </source>
</evidence>
<dbReference type="GO" id="GO:0005634">
    <property type="term" value="C:nucleus"/>
    <property type="evidence" value="ECO:0007669"/>
    <property type="project" value="UniProtKB-SubCell"/>
</dbReference>
<accession>A0A6A6N854</accession>
<protein>
    <submittedName>
        <fullName evidence="7">Uncharacterized protein</fullName>
    </submittedName>
</protein>